<name>A0A7J6MPI0_PERCH</name>
<protein>
    <submittedName>
        <fullName evidence="2">Uncharacterized protein</fullName>
    </submittedName>
</protein>
<evidence type="ECO:0000256" key="1">
    <source>
        <dbReference type="SAM" id="MobiDB-lite"/>
    </source>
</evidence>
<dbReference type="Gene3D" id="1.20.120.20">
    <property type="entry name" value="Apolipoprotein"/>
    <property type="match status" value="1"/>
</dbReference>
<keyword evidence="3" id="KW-1185">Reference proteome</keyword>
<accession>A0A7J6MPI0</accession>
<organism evidence="2 3">
    <name type="scientific">Perkinsus chesapeaki</name>
    <name type="common">Clam parasite</name>
    <name type="synonym">Perkinsus andrewsi</name>
    <dbReference type="NCBI Taxonomy" id="330153"/>
    <lineage>
        <taxon>Eukaryota</taxon>
        <taxon>Sar</taxon>
        <taxon>Alveolata</taxon>
        <taxon>Perkinsozoa</taxon>
        <taxon>Perkinsea</taxon>
        <taxon>Perkinsida</taxon>
        <taxon>Perkinsidae</taxon>
        <taxon>Perkinsus</taxon>
    </lineage>
</organism>
<dbReference type="AlphaFoldDB" id="A0A7J6MPI0"/>
<dbReference type="OrthoDB" id="440468at2759"/>
<feature type="region of interest" description="Disordered" evidence="1">
    <location>
        <begin position="66"/>
        <end position="94"/>
    </location>
</feature>
<evidence type="ECO:0000313" key="2">
    <source>
        <dbReference type="EMBL" id="KAF4673130.1"/>
    </source>
</evidence>
<proteinExistence type="predicted"/>
<feature type="compositionally biased region" description="Polar residues" evidence="1">
    <location>
        <begin position="82"/>
        <end position="94"/>
    </location>
</feature>
<gene>
    <name evidence="2" type="ORF">FOL47_010976</name>
</gene>
<sequence>MTNYVADSISSTVDNATVKTQKMVDDFKKTDAGKKVTRSTNAALGSVYSFLDSLLSRGEELVNHYLPPVEPQPQSGEDRSETTAASPSSCQGASVSPLSRAVALGSTVASRLYYRGNYQITKCGSCVTMYWQKVYASVMGFFSAYLESLKSMVGYVKDTFPALQIAEEDVLALRNKASEWWVAFIDRLQKAFSENKEAAQDSMKKGQDTVHQYTTQAKETAAKYSAQAKDAANKYSTDVKEKAAKAKETATKYAADAKDTASKYAVDAKETATKYATDAKETAGKYAADAKATADKYYQTAADKVHTYSQ</sequence>
<evidence type="ECO:0000313" key="3">
    <source>
        <dbReference type="Proteomes" id="UP000591131"/>
    </source>
</evidence>
<comment type="caution">
    <text evidence="2">The sequence shown here is derived from an EMBL/GenBank/DDBJ whole genome shotgun (WGS) entry which is preliminary data.</text>
</comment>
<dbReference type="SUPFAM" id="SSF58113">
    <property type="entry name" value="Apolipoprotein A-I"/>
    <property type="match status" value="1"/>
</dbReference>
<dbReference type="EMBL" id="JAAPAO010000090">
    <property type="protein sequence ID" value="KAF4673130.1"/>
    <property type="molecule type" value="Genomic_DNA"/>
</dbReference>
<reference evidence="2 3" key="1">
    <citation type="submission" date="2020-04" db="EMBL/GenBank/DDBJ databases">
        <title>Perkinsus chesapeaki whole genome sequence.</title>
        <authorList>
            <person name="Bogema D.R."/>
        </authorList>
    </citation>
    <scope>NUCLEOTIDE SEQUENCE [LARGE SCALE GENOMIC DNA]</scope>
    <source>
        <strain evidence="2">ATCC PRA-425</strain>
    </source>
</reference>
<dbReference type="Proteomes" id="UP000591131">
    <property type="component" value="Unassembled WGS sequence"/>
</dbReference>